<dbReference type="GO" id="GO:0071013">
    <property type="term" value="C:catalytic step 2 spliceosome"/>
    <property type="evidence" value="ECO:0007669"/>
    <property type="project" value="TreeGrafter"/>
</dbReference>
<dbReference type="SUPFAM" id="SSF52540">
    <property type="entry name" value="P-loop containing nucleoside triphosphate hydrolases"/>
    <property type="match status" value="1"/>
</dbReference>
<keyword evidence="9" id="KW-0539">Nucleus</keyword>
<dbReference type="GO" id="GO:0016787">
    <property type="term" value="F:hydrolase activity"/>
    <property type="evidence" value="ECO:0007669"/>
    <property type="project" value="UniProtKB-KW"/>
</dbReference>
<dbReference type="Gene3D" id="1.20.120.1080">
    <property type="match status" value="1"/>
</dbReference>
<evidence type="ECO:0000313" key="15">
    <source>
        <dbReference type="Proteomes" id="UP001431209"/>
    </source>
</evidence>
<keyword evidence="7" id="KW-0067">ATP-binding</keyword>
<keyword evidence="4" id="KW-0547">Nucleotide-binding</keyword>
<dbReference type="GO" id="GO:0003723">
    <property type="term" value="F:RNA binding"/>
    <property type="evidence" value="ECO:0007669"/>
    <property type="project" value="TreeGrafter"/>
</dbReference>
<dbReference type="EC" id="3.6.4.13" evidence="2"/>
<dbReference type="SMART" id="SM00847">
    <property type="entry name" value="HA2"/>
    <property type="match status" value="1"/>
</dbReference>
<dbReference type="SMART" id="SM00490">
    <property type="entry name" value="HELICc"/>
    <property type="match status" value="1"/>
</dbReference>
<feature type="compositionally biased region" description="Basic and acidic residues" evidence="11">
    <location>
        <begin position="153"/>
        <end position="200"/>
    </location>
</feature>
<dbReference type="GO" id="GO:0003724">
    <property type="term" value="F:RNA helicase activity"/>
    <property type="evidence" value="ECO:0007669"/>
    <property type="project" value="UniProtKB-EC"/>
</dbReference>
<feature type="domain" description="Helicase ATP-binding" evidence="12">
    <location>
        <begin position="406"/>
        <end position="570"/>
    </location>
</feature>
<dbReference type="InterPro" id="IPR002464">
    <property type="entry name" value="DNA/RNA_helicase_DEAH_CS"/>
</dbReference>
<feature type="compositionally biased region" description="Basic residues" evidence="11">
    <location>
        <begin position="109"/>
        <end position="120"/>
    </location>
</feature>
<evidence type="ECO:0000256" key="6">
    <source>
        <dbReference type="ARBA" id="ARBA00022806"/>
    </source>
</evidence>
<dbReference type="GO" id="GO:0006397">
    <property type="term" value="P:mRNA processing"/>
    <property type="evidence" value="ECO:0007669"/>
    <property type="project" value="UniProtKB-KW"/>
</dbReference>
<evidence type="ECO:0000256" key="9">
    <source>
        <dbReference type="ARBA" id="ARBA00023242"/>
    </source>
</evidence>
<evidence type="ECO:0000256" key="10">
    <source>
        <dbReference type="ARBA" id="ARBA00047984"/>
    </source>
</evidence>
<proteinExistence type="predicted"/>
<dbReference type="Proteomes" id="UP001431209">
    <property type="component" value="Unassembled WGS sequence"/>
</dbReference>
<evidence type="ECO:0000256" key="4">
    <source>
        <dbReference type="ARBA" id="ARBA00022741"/>
    </source>
</evidence>
<evidence type="ECO:0000313" key="14">
    <source>
        <dbReference type="EMBL" id="KAL0488111.1"/>
    </source>
</evidence>
<feature type="domain" description="Helicase C-terminal" evidence="13">
    <location>
        <begin position="595"/>
        <end position="768"/>
    </location>
</feature>
<protein>
    <recommendedName>
        <fullName evidence="2">RNA helicase</fullName>
        <ecNumber evidence="2">3.6.4.13</ecNumber>
    </recommendedName>
</protein>
<reference evidence="14 15" key="1">
    <citation type="submission" date="2024-03" db="EMBL/GenBank/DDBJ databases">
        <title>The Acrasis kona genome and developmental transcriptomes reveal deep origins of eukaryotic multicellular pathways.</title>
        <authorList>
            <person name="Sheikh S."/>
            <person name="Fu C.-J."/>
            <person name="Brown M.W."/>
            <person name="Baldauf S.L."/>
        </authorList>
    </citation>
    <scope>NUCLEOTIDE SEQUENCE [LARGE SCALE GENOMIC DNA]</scope>
    <source>
        <strain evidence="14 15">ATCC MYA-3509</strain>
    </source>
</reference>
<dbReference type="InterPro" id="IPR007502">
    <property type="entry name" value="Helicase-assoc_dom"/>
</dbReference>
<dbReference type="InterPro" id="IPR011709">
    <property type="entry name" value="DEAD-box_helicase_OB_fold"/>
</dbReference>
<evidence type="ECO:0000256" key="5">
    <source>
        <dbReference type="ARBA" id="ARBA00022801"/>
    </source>
</evidence>
<evidence type="ECO:0000256" key="2">
    <source>
        <dbReference type="ARBA" id="ARBA00012552"/>
    </source>
</evidence>
<dbReference type="GO" id="GO:0071006">
    <property type="term" value="C:U2-type catalytic step 1 spliceosome"/>
    <property type="evidence" value="ECO:0007669"/>
    <property type="project" value="UniProtKB-ARBA"/>
</dbReference>
<keyword evidence="5" id="KW-0378">Hydrolase</keyword>
<dbReference type="GO" id="GO:0005524">
    <property type="term" value="F:ATP binding"/>
    <property type="evidence" value="ECO:0007669"/>
    <property type="project" value="UniProtKB-KW"/>
</dbReference>
<keyword evidence="3" id="KW-0507">mRNA processing</keyword>
<feature type="compositionally biased region" description="Basic and acidic residues" evidence="11">
    <location>
        <begin position="98"/>
        <end position="108"/>
    </location>
</feature>
<dbReference type="FunFam" id="3.40.50.300:FF:000726">
    <property type="entry name" value="Pre-mRNA-splicing factor ATP-dependent RNA helicase"/>
    <property type="match status" value="1"/>
</dbReference>
<gene>
    <name evidence="14" type="ORF">AKO1_008970</name>
</gene>
<dbReference type="PANTHER" id="PTHR18934">
    <property type="entry name" value="ATP-DEPENDENT RNA HELICASE"/>
    <property type="match status" value="1"/>
</dbReference>
<evidence type="ECO:0000256" key="7">
    <source>
        <dbReference type="ARBA" id="ARBA00022840"/>
    </source>
</evidence>
<comment type="caution">
    <text evidence="14">The sequence shown here is derived from an EMBL/GenBank/DDBJ whole genome shotgun (WGS) entry which is preliminary data.</text>
</comment>
<dbReference type="Pfam" id="PF07717">
    <property type="entry name" value="OB_NTP_bind"/>
    <property type="match status" value="1"/>
</dbReference>
<evidence type="ECO:0000256" key="1">
    <source>
        <dbReference type="ARBA" id="ARBA00004123"/>
    </source>
</evidence>
<feature type="region of interest" description="Disordered" evidence="11">
    <location>
        <begin position="98"/>
        <end position="200"/>
    </location>
</feature>
<accession>A0AAW2ZEC1</accession>
<evidence type="ECO:0000259" key="13">
    <source>
        <dbReference type="PROSITE" id="PS51194"/>
    </source>
</evidence>
<evidence type="ECO:0000256" key="11">
    <source>
        <dbReference type="SAM" id="MobiDB-lite"/>
    </source>
</evidence>
<name>A0AAW2ZEC1_9EUKA</name>
<dbReference type="PROSITE" id="PS51192">
    <property type="entry name" value="HELICASE_ATP_BIND_1"/>
    <property type="match status" value="1"/>
</dbReference>
<keyword evidence="8" id="KW-0508">mRNA splicing</keyword>
<dbReference type="Pfam" id="PF04408">
    <property type="entry name" value="WHD_HA2"/>
    <property type="match status" value="1"/>
</dbReference>
<evidence type="ECO:0000256" key="3">
    <source>
        <dbReference type="ARBA" id="ARBA00022664"/>
    </source>
</evidence>
<dbReference type="InterPro" id="IPR001650">
    <property type="entry name" value="Helicase_C-like"/>
</dbReference>
<keyword evidence="6 14" id="KW-0347">Helicase</keyword>
<evidence type="ECO:0000259" key="12">
    <source>
        <dbReference type="PROSITE" id="PS51192"/>
    </source>
</evidence>
<organism evidence="14 15">
    <name type="scientific">Acrasis kona</name>
    <dbReference type="NCBI Taxonomy" id="1008807"/>
    <lineage>
        <taxon>Eukaryota</taxon>
        <taxon>Discoba</taxon>
        <taxon>Heterolobosea</taxon>
        <taxon>Tetramitia</taxon>
        <taxon>Eutetramitia</taxon>
        <taxon>Acrasidae</taxon>
        <taxon>Acrasis</taxon>
    </lineage>
</organism>
<dbReference type="InterPro" id="IPR014001">
    <property type="entry name" value="Helicase_ATP-bd"/>
</dbReference>
<dbReference type="Gene3D" id="3.40.50.300">
    <property type="entry name" value="P-loop containing nucleotide triphosphate hydrolases"/>
    <property type="match status" value="2"/>
</dbReference>
<evidence type="ECO:0000256" key="8">
    <source>
        <dbReference type="ARBA" id="ARBA00023187"/>
    </source>
</evidence>
<comment type="catalytic activity">
    <reaction evidence="10">
        <text>ATP + H2O = ADP + phosphate + H(+)</text>
        <dbReference type="Rhea" id="RHEA:13065"/>
        <dbReference type="ChEBI" id="CHEBI:15377"/>
        <dbReference type="ChEBI" id="CHEBI:15378"/>
        <dbReference type="ChEBI" id="CHEBI:30616"/>
        <dbReference type="ChEBI" id="CHEBI:43474"/>
        <dbReference type="ChEBI" id="CHEBI:456216"/>
        <dbReference type="EC" id="3.6.4.13"/>
    </reaction>
</comment>
<dbReference type="GO" id="GO:0008380">
    <property type="term" value="P:RNA splicing"/>
    <property type="evidence" value="ECO:0007669"/>
    <property type="project" value="UniProtKB-KW"/>
</dbReference>
<dbReference type="InterPro" id="IPR011545">
    <property type="entry name" value="DEAD/DEAH_box_helicase_dom"/>
</dbReference>
<keyword evidence="15" id="KW-1185">Reference proteome</keyword>
<dbReference type="SMART" id="SM00487">
    <property type="entry name" value="DEXDc"/>
    <property type="match status" value="1"/>
</dbReference>
<dbReference type="FunFam" id="3.40.50.300:FF:000007">
    <property type="entry name" value="Pre-mRNA-splicing factor ATP-dependent RNA helicase"/>
    <property type="match status" value="1"/>
</dbReference>
<dbReference type="Pfam" id="PF00270">
    <property type="entry name" value="DEAD"/>
    <property type="match status" value="1"/>
</dbReference>
<dbReference type="PANTHER" id="PTHR18934:SF83">
    <property type="entry name" value="PRE-MRNA-SPLICING FACTOR ATP-DEPENDENT RNA HELICASE DHX16"/>
    <property type="match status" value="1"/>
</dbReference>
<comment type="subcellular location">
    <subcellularLocation>
        <location evidence="1">Nucleus</location>
    </subcellularLocation>
</comment>
<dbReference type="CDD" id="cd18791">
    <property type="entry name" value="SF2_C_RHA"/>
    <property type="match status" value="1"/>
</dbReference>
<dbReference type="AlphaFoldDB" id="A0AAW2ZEC1"/>
<dbReference type="InterPro" id="IPR027417">
    <property type="entry name" value="P-loop_NTPase"/>
</dbReference>
<dbReference type="EMBL" id="JAOPGA020001408">
    <property type="protein sequence ID" value="KAL0488111.1"/>
    <property type="molecule type" value="Genomic_DNA"/>
</dbReference>
<dbReference type="InterPro" id="IPR048333">
    <property type="entry name" value="HA2_WH"/>
</dbReference>
<dbReference type="FunFam" id="1.20.120.1080:FF:000001">
    <property type="entry name" value="Pre-mRNA-splicing factor ATP-dependent RNA helicase"/>
    <property type="match status" value="1"/>
</dbReference>
<sequence length="1035" mass="118409">MGDVLGWVQDKLHSVIGYSEASVAQYIISIAKKYNDPQRITEELALVQVPNNDTTQKFVAELVSRISNQSNQSNTIKSKPKKQTYDLVSMINDDEIKSTETKKKDKGDKKRKIAHLRKKSDKSVLDDNEPEPEIKRRLVDNTPEPPPQPQESEQDRRDKERQEQDAKLERIREQTKNIEENRGTKKLQDSKNELFEDGGERKQVLSKLRDYSRRRYLGKREEQKIEELIKELEDDEAMWADSELTARELENRQNLRNIIQYARSREDINKIETYVMPDAYYDEELKKSKQDKRFQVLTKRYEEKKNKNKKPEPSEHEKWEKYKIGSATMRFGSRDQQHPDQNEKQYELIVEDEIEFIAEDILKGKMELPEELKKLESTSSTANNEQEDIEKTRKSLPIYPHRERLMKMIADNQVLVIVGETGSGKTTQLTQYLYEDGYTKNNLKIACTQPRRVAAMSVAARVAQEMGVTLGDKVGYSIRFEDCTSPQTIIKYMTDGMMLREFLGEPDLSSYSVIIVDEAHERSLHTDILFGLVKDIAIARPDVKLLISSATIQAEKFSEYFDGAPIINIPGRRYPVDILYTKAPEADYLEASVITVLQVHFTQPQGDILVFLTGQEEIETACDMLRDRVKGFGQKAKELIVTPIYATLPTEMQAEIFKKTPPGARKVVLATNIAETSLTIDGIVYVIDCGFVKQNSYNPRSGMESLLVTPISRASADQRAGRAGRVSPGKCFRLYTSWSYKNELLSAPVPEIQRVNLGNVVLQLKTLGINDLIHFDFMDPPPVETLIAALEQLYALGALNDGGDLTVMGRKMAAFPLDPQMSKMLIASEGYGCSEEVASLCAMLNVNGSVFHRPKERAVHADNARKNFFRPGGDHLMLLAVYKECEENGFDKSWCMQSYVQVKSMKRARDVRNQLIKLMENEGVELKTNNDPALIRKAITAGYFFHAASLQKSGNYRTFHKPQTVYVHPSSSTYQTQARWVIYHELVFTNKEFMRQIIEIEPAWLIDIAPHLYRNTDIEKLTHKMPKNKGRATMA</sequence>
<dbReference type="PROSITE" id="PS00690">
    <property type="entry name" value="DEAH_ATP_HELICASE"/>
    <property type="match status" value="1"/>
</dbReference>
<dbReference type="Pfam" id="PF00271">
    <property type="entry name" value="Helicase_C"/>
    <property type="match status" value="1"/>
</dbReference>
<dbReference type="PROSITE" id="PS51194">
    <property type="entry name" value="HELICASE_CTER"/>
    <property type="match status" value="1"/>
</dbReference>
<dbReference type="Pfam" id="PF21010">
    <property type="entry name" value="HA2_C"/>
    <property type="match status" value="1"/>
</dbReference>